<evidence type="ECO:0000256" key="2">
    <source>
        <dbReference type="ARBA" id="ARBA00023002"/>
    </source>
</evidence>
<dbReference type="STRING" id="1560345.AWL63_19710"/>
<dbReference type="InterPro" id="IPR036291">
    <property type="entry name" value="NAD(P)-bd_dom_sf"/>
</dbReference>
<dbReference type="Pfam" id="PF00106">
    <property type="entry name" value="adh_short"/>
    <property type="match status" value="1"/>
</dbReference>
<evidence type="ECO:0000256" key="1">
    <source>
        <dbReference type="ARBA" id="ARBA00006484"/>
    </source>
</evidence>
<dbReference type="PRINTS" id="PR00080">
    <property type="entry name" value="SDRFAMILY"/>
</dbReference>
<evidence type="ECO:0000313" key="4">
    <source>
        <dbReference type="EMBL" id="AOH85848.1"/>
    </source>
</evidence>
<dbReference type="Proteomes" id="UP000094256">
    <property type="component" value="Chromosome"/>
</dbReference>
<dbReference type="PROSITE" id="PS00061">
    <property type="entry name" value="ADH_SHORT"/>
    <property type="match status" value="1"/>
</dbReference>
<dbReference type="PANTHER" id="PTHR43658">
    <property type="entry name" value="SHORT-CHAIN DEHYDROGENASE/REDUCTASE"/>
    <property type="match status" value="1"/>
</dbReference>
<protein>
    <submittedName>
        <fullName evidence="4">3-hydroxy-2-methylbutyryl-CoA dehydrogenase</fullName>
    </submittedName>
</protein>
<organism evidence="4 5">
    <name type="scientific">Sphingomonas panacis</name>
    <dbReference type="NCBI Taxonomy" id="1560345"/>
    <lineage>
        <taxon>Bacteria</taxon>
        <taxon>Pseudomonadati</taxon>
        <taxon>Pseudomonadota</taxon>
        <taxon>Alphaproteobacteria</taxon>
        <taxon>Sphingomonadales</taxon>
        <taxon>Sphingomonadaceae</taxon>
        <taxon>Sphingomonas</taxon>
    </lineage>
</organism>
<reference evidence="4 5" key="1">
    <citation type="submission" date="2016-01" db="EMBL/GenBank/DDBJ databases">
        <title>Complete genome and mega plasmid sequence of Sphingomonas panacis DCY99 elicits systemic resistance in rice to Xanthomonas oryzae.</title>
        <authorList>
            <person name="Kim Y.J."/>
            <person name="Yang D.C."/>
            <person name="Sing P."/>
        </authorList>
    </citation>
    <scope>NUCLEOTIDE SEQUENCE [LARGE SCALE GENOMIC DNA]</scope>
    <source>
        <strain evidence="4 5">DCY99</strain>
    </source>
</reference>
<keyword evidence="2" id="KW-0560">Oxidoreductase</keyword>
<dbReference type="OrthoDB" id="9795647at2"/>
<dbReference type="RefSeq" id="WP_069206377.1">
    <property type="nucleotide sequence ID" value="NZ_CP014168.1"/>
</dbReference>
<dbReference type="InterPro" id="IPR002347">
    <property type="entry name" value="SDR_fam"/>
</dbReference>
<dbReference type="AlphaFoldDB" id="A0A1B3ZEJ3"/>
<dbReference type="EMBL" id="CP014168">
    <property type="protein sequence ID" value="AOH85848.1"/>
    <property type="molecule type" value="Genomic_DNA"/>
</dbReference>
<accession>A0A1B3ZEJ3</accession>
<sequence length="253" mass="26319">MRIDRGAAIVTGGASGLGAATARMLARNRAKVALFDLNADAGEALAREIGARFFKVNVTDEVSVGEALGEAEAANGLARILVNCAGVAPAIKTVGKENVPHPLDAFRRAIEINLIGTFAMIAQFAARLGAGEPIGEERGIVINTASVAAFDGQIGQAAYSASKGGVVGMTLPIARDLAQHRIRVMTIAPGIFLTPMLMGLPEAAQSSLGQQVPHPSRLGHPDEYAQLVESIIANPMLNGEVIRLDGAIRMAPR</sequence>
<name>A0A1B3ZEJ3_9SPHN</name>
<dbReference type="GO" id="GO:0016491">
    <property type="term" value="F:oxidoreductase activity"/>
    <property type="evidence" value="ECO:0007669"/>
    <property type="project" value="UniProtKB-KW"/>
</dbReference>
<dbReference type="Gene3D" id="3.40.50.720">
    <property type="entry name" value="NAD(P)-binding Rossmann-like Domain"/>
    <property type="match status" value="1"/>
</dbReference>
<evidence type="ECO:0000313" key="5">
    <source>
        <dbReference type="Proteomes" id="UP000094256"/>
    </source>
</evidence>
<dbReference type="SUPFAM" id="SSF51735">
    <property type="entry name" value="NAD(P)-binding Rossmann-fold domains"/>
    <property type="match status" value="1"/>
</dbReference>
<dbReference type="CDD" id="cd05371">
    <property type="entry name" value="HSD10-like_SDR_c"/>
    <property type="match status" value="1"/>
</dbReference>
<comment type="similarity">
    <text evidence="1 3">Belongs to the short-chain dehydrogenases/reductases (SDR) family.</text>
</comment>
<dbReference type="InterPro" id="IPR020904">
    <property type="entry name" value="Sc_DH/Rdtase_CS"/>
</dbReference>
<evidence type="ECO:0000256" key="3">
    <source>
        <dbReference type="RuleBase" id="RU000363"/>
    </source>
</evidence>
<dbReference type="PRINTS" id="PR00081">
    <property type="entry name" value="GDHRDH"/>
</dbReference>
<keyword evidence="5" id="KW-1185">Reference proteome</keyword>
<gene>
    <name evidence="4" type="ORF">AWL63_19710</name>
</gene>
<dbReference type="PANTHER" id="PTHR43658:SF8">
    <property type="entry name" value="17-BETA-HYDROXYSTEROID DEHYDROGENASE 14-RELATED"/>
    <property type="match status" value="1"/>
</dbReference>
<dbReference type="KEGG" id="span:AWL63_19710"/>
<proteinExistence type="inferred from homology"/>
<dbReference type="FunFam" id="3.40.50.720:FF:000215">
    <property type="entry name" value="3-hydroxyacyl-CoA dehydrogenase type-2"/>
    <property type="match status" value="1"/>
</dbReference>